<proteinExistence type="inferred from homology"/>
<reference evidence="6 7" key="1">
    <citation type="submission" date="2016-12" db="EMBL/GenBank/DDBJ databases">
        <title>Domibacillus sp. SAOS 44 whole genome sequencing.</title>
        <authorList>
            <person name="Verma A."/>
            <person name="Krishnamurthi S."/>
        </authorList>
    </citation>
    <scope>NUCLEOTIDE SEQUENCE [LARGE SCALE GENOMIC DNA]</scope>
    <source>
        <strain evidence="6 7">SAOS 44</strain>
    </source>
</reference>
<dbReference type="AlphaFoldDB" id="A0A1Q5P2T8"/>
<dbReference type="InterPro" id="IPR042187">
    <property type="entry name" value="Flagellin_C_sub2"/>
</dbReference>
<dbReference type="EMBL" id="MRWQ01000008">
    <property type="protein sequence ID" value="OKL36432.1"/>
    <property type="molecule type" value="Genomic_DNA"/>
</dbReference>
<evidence type="ECO:0000313" key="7">
    <source>
        <dbReference type="Proteomes" id="UP000186524"/>
    </source>
</evidence>
<dbReference type="InterPro" id="IPR046358">
    <property type="entry name" value="Flagellin_C"/>
</dbReference>
<gene>
    <name evidence="6" type="ORF">BLL40_11130</name>
</gene>
<dbReference type="Pfam" id="PF00669">
    <property type="entry name" value="Flagellin_N"/>
    <property type="match status" value="1"/>
</dbReference>
<dbReference type="Proteomes" id="UP000186524">
    <property type="component" value="Unassembled WGS sequence"/>
</dbReference>
<evidence type="ECO:0000256" key="4">
    <source>
        <dbReference type="RuleBase" id="RU362073"/>
    </source>
</evidence>
<dbReference type="PRINTS" id="PR00207">
    <property type="entry name" value="FLAGELLIN"/>
</dbReference>
<dbReference type="Pfam" id="PF00700">
    <property type="entry name" value="Flagellin_C"/>
    <property type="match status" value="1"/>
</dbReference>
<dbReference type="PROSITE" id="PS50234">
    <property type="entry name" value="VWFA"/>
    <property type="match status" value="1"/>
</dbReference>
<dbReference type="OrthoDB" id="9796789at2"/>
<comment type="similarity">
    <text evidence="1 4">Belongs to the bacterial flagellin family.</text>
</comment>
<dbReference type="Pfam" id="PF00092">
    <property type="entry name" value="VWA"/>
    <property type="match status" value="1"/>
</dbReference>
<keyword evidence="3 4" id="KW-0975">Bacterial flagellum</keyword>
<evidence type="ECO:0000256" key="1">
    <source>
        <dbReference type="ARBA" id="ARBA00005709"/>
    </source>
</evidence>
<dbReference type="InterPro" id="IPR001029">
    <property type="entry name" value="Flagellin_N"/>
</dbReference>
<dbReference type="PANTHER" id="PTHR42792:SF2">
    <property type="entry name" value="FLAGELLIN"/>
    <property type="match status" value="1"/>
</dbReference>
<comment type="caution">
    <text evidence="6">The sequence shown here is derived from an EMBL/GenBank/DDBJ whole genome shotgun (WGS) entry which is preliminary data.</text>
</comment>
<comment type="subcellular location">
    <subcellularLocation>
        <location evidence="4">Secreted</location>
    </subcellularLocation>
    <subcellularLocation>
        <location evidence="4">Bacterial flagellum</location>
    </subcellularLocation>
</comment>
<dbReference type="InterPro" id="IPR002035">
    <property type="entry name" value="VWF_A"/>
</dbReference>
<accession>A0A1Q5P2T8</accession>
<evidence type="ECO:0000256" key="3">
    <source>
        <dbReference type="ARBA" id="ARBA00023143"/>
    </source>
</evidence>
<sequence>MRINHNIQSINTYRQLNLTQASVSKSLEKLSSGLRINQAADDAAGLAISKKMQAQVRGLNQAERNMLDGISLTQTADGGLAGIQDMVQRMRELALQASNGTLTTEDRRAIQKELEQLKKGINEIANNTDFNGIRPLTQEVTTPFLPGANAAMVDIVFFIDYSGSMLGANRLDAVIQGISGFVDGLTKKSLNANIAVVNITTQNPYYKPFSENALVIKNNVETLNTATSLTKPYENINKTVPEGEIGQKLGYRSGSEKIFVLFTDVDNESGSGSEGDTAVLLEGTNDILGYDEDDIQTYVFSFGSLADTAFDQLTDTTGGKLYKSDEISTADDVKNKLQNDLTDDIENNSGGGISSEAQKGILYLQVGANQSDEMEIRLTNATTAGLGIHGVSVDTHEDAQLAIMQLDVAIEKVSMERSKYGAYQNALKYLHTNVTNAAENATSSESRITDANMAFEMTEFTKRNILMQSGQAMFAQSNQLPQGILELLKS</sequence>
<dbReference type="SUPFAM" id="SSF64518">
    <property type="entry name" value="Phase 1 flagellin"/>
    <property type="match status" value="1"/>
</dbReference>
<name>A0A1Q5P2T8_9BACI</name>
<comment type="function">
    <text evidence="4">Flagellin is the subunit protein which polymerizes to form the filaments of bacterial flagella.</text>
</comment>
<organism evidence="6 7">
    <name type="scientific">Domibacillus mangrovi</name>
    <dbReference type="NCBI Taxonomy" id="1714354"/>
    <lineage>
        <taxon>Bacteria</taxon>
        <taxon>Bacillati</taxon>
        <taxon>Bacillota</taxon>
        <taxon>Bacilli</taxon>
        <taxon>Bacillales</taxon>
        <taxon>Bacillaceae</taxon>
        <taxon>Domibacillus</taxon>
    </lineage>
</organism>
<protein>
    <recommendedName>
        <fullName evidence="2 4">Flagellin</fullName>
    </recommendedName>
</protein>
<dbReference type="GO" id="GO:0005198">
    <property type="term" value="F:structural molecule activity"/>
    <property type="evidence" value="ECO:0007669"/>
    <property type="project" value="UniProtKB-UniRule"/>
</dbReference>
<dbReference type="GO" id="GO:0005576">
    <property type="term" value="C:extracellular region"/>
    <property type="evidence" value="ECO:0007669"/>
    <property type="project" value="UniProtKB-SubCell"/>
</dbReference>
<dbReference type="STRING" id="1714354.BLL40_11130"/>
<dbReference type="Gene3D" id="6.10.10.10">
    <property type="entry name" value="Flagellar export chaperone, C-terminal domain"/>
    <property type="match status" value="1"/>
</dbReference>
<keyword evidence="7" id="KW-1185">Reference proteome</keyword>
<dbReference type="RefSeq" id="WP_073711967.1">
    <property type="nucleotide sequence ID" value="NZ_MRWQ01000008.1"/>
</dbReference>
<dbReference type="GO" id="GO:0009288">
    <property type="term" value="C:bacterial-type flagellum"/>
    <property type="evidence" value="ECO:0007669"/>
    <property type="project" value="UniProtKB-SubCell"/>
</dbReference>
<dbReference type="PANTHER" id="PTHR42792">
    <property type="entry name" value="FLAGELLIN"/>
    <property type="match status" value="1"/>
</dbReference>
<dbReference type="InterPro" id="IPR001492">
    <property type="entry name" value="Flagellin"/>
</dbReference>
<evidence type="ECO:0000259" key="5">
    <source>
        <dbReference type="PROSITE" id="PS50234"/>
    </source>
</evidence>
<feature type="domain" description="VWFA" evidence="5">
    <location>
        <begin position="154"/>
        <end position="345"/>
    </location>
</feature>
<dbReference type="SMART" id="SM00327">
    <property type="entry name" value="VWA"/>
    <property type="match status" value="1"/>
</dbReference>
<evidence type="ECO:0000256" key="2">
    <source>
        <dbReference type="ARBA" id="ARBA00020110"/>
    </source>
</evidence>
<keyword evidence="4" id="KW-0964">Secreted</keyword>
<dbReference type="CDD" id="cd00198">
    <property type="entry name" value="vWFA"/>
    <property type="match status" value="1"/>
</dbReference>
<evidence type="ECO:0000313" key="6">
    <source>
        <dbReference type="EMBL" id="OKL36432.1"/>
    </source>
</evidence>
<dbReference type="Gene3D" id="1.20.1330.10">
    <property type="entry name" value="f41 fragment of flagellin, N-terminal domain"/>
    <property type="match status" value="2"/>
</dbReference>